<dbReference type="AlphaFoldDB" id="A0AAN7YMV4"/>
<evidence type="ECO:0000313" key="2">
    <source>
        <dbReference type="Proteomes" id="UP001310890"/>
    </source>
</evidence>
<evidence type="ECO:0000313" key="1">
    <source>
        <dbReference type="EMBL" id="KAK5117397.1"/>
    </source>
</evidence>
<dbReference type="Proteomes" id="UP001310890">
    <property type="component" value="Unassembled WGS sequence"/>
</dbReference>
<proteinExistence type="predicted"/>
<protein>
    <submittedName>
        <fullName evidence="1">Uncharacterized protein</fullName>
    </submittedName>
</protein>
<dbReference type="EMBL" id="JAVRRL010000005">
    <property type="protein sequence ID" value="KAK5117397.1"/>
    <property type="molecule type" value="Genomic_DNA"/>
</dbReference>
<reference evidence="1" key="1">
    <citation type="submission" date="2023-08" db="EMBL/GenBank/DDBJ databases">
        <title>Black Yeasts Isolated from many extreme environments.</title>
        <authorList>
            <person name="Coleine C."/>
            <person name="Stajich J.E."/>
            <person name="Selbmann L."/>
        </authorList>
    </citation>
    <scope>NUCLEOTIDE SEQUENCE</scope>
    <source>
        <strain evidence="1">CCFEE 5401</strain>
    </source>
</reference>
<name>A0AAN7YMV4_9PEZI</name>
<comment type="caution">
    <text evidence="1">The sequence shown here is derived from an EMBL/GenBank/DDBJ whole genome shotgun (WGS) entry which is preliminary data.</text>
</comment>
<organism evidence="1 2">
    <name type="scientific">Meristemomyces frigidus</name>
    <dbReference type="NCBI Taxonomy" id="1508187"/>
    <lineage>
        <taxon>Eukaryota</taxon>
        <taxon>Fungi</taxon>
        <taxon>Dikarya</taxon>
        <taxon>Ascomycota</taxon>
        <taxon>Pezizomycotina</taxon>
        <taxon>Dothideomycetes</taxon>
        <taxon>Dothideomycetidae</taxon>
        <taxon>Mycosphaerellales</taxon>
        <taxon>Teratosphaeriaceae</taxon>
        <taxon>Meristemomyces</taxon>
    </lineage>
</organism>
<gene>
    <name evidence="1" type="ORF">LTR62_006015</name>
</gene>
<sequence>MKVDRAWAITQAQNNQWERRELFALRDVSKGTLVLMEQPLFTITKREGKTREERHLHIFGKVTKLSARDQDIYSGLHYELSGVDKPLCNARRHYLINKQYTAKNLAACVDHLKLIAIFKSDCTGDGKDA</sequence>
<accession>A0AAN7YMV4</accession>